<keyword evidence="3" id="KW-1185">Reference proteome</keyword>
<protein>
    <recommendedName>
        <fullName evidence="1">Endonuclease/exonuclease/phosphatase domain-containing protein</fullName>
    </recommendedName>
</protein>
<dbReference type="PANTHER" id="PTHR33710">
    <property type="entry name" value="BNAC02G09200D PROTEIN"/>
    <property type="match status" value="1"/>
</dbReference>
<name>A0AAD9ZS04_9ROSI</name>
<dbReference type="Gene3D" id="3.60.10.10">
    <property type="entry name" value="Endonuclease/exonuclease/phosphatase"/>
    <property type="match status" value="1"/>
</dbReference>
<evidence type="ECO:0000259" key="1">
    <source>
        <dbReference type="Pfam" id="PF03372"/>
    </source>
</evidence>
<dbReference type="GO" id="GO:0003824">
    <property type="term" value="F:catalytic activity"/>
    <property type="evidence" value="ECO:0007669"/>
    <property type="project" value="InterPro"/>
</dbReference>
<dbReference type="SUPFAM" id="SSF56219">
    <property type="entry name" value="DNase I-like"/>
    <property type="match status" value="1"/>
</dbReference>
<reference evidence="2" key="1">
    <citation type="journal article" date="2023" name="Plant J.">
        <title>Genome sequences and population genomics provide insights into the demographic history, inbreeding, and mutation load of two 'living fossil' tree species of Dipteronia.</title>
        <authorList>
            <person name="Feng Y."/>
            <person name="Comes H.P."/>
            <person name="Chen J."/>
            <person name="Zhu S."/>
            <person name="Lu R."/>
            <person name="Zhang X."/>
            <person name="Li P."/>
            <person name="Qiu J."/>
            <person name="Olsen K.M."/>
            <person name="Qiu Y."/>
        </authorList>
    </citation>
    <scope>NUCLEOTIDE SEQUENCE</scope>
    <source>
        <strain evidence="2">NBL</strain>
    </source>
</reference>
<dbReference type="Proteomes" id="UP001281410">
    <property type="component" value="Unassembled WGS sequence"/>
</dbReference>
<gene>
    <name evidence="2" type="ORF">Dsin_029015</name>
</gene>
<dbReference type="AlphaFoldDB" id="A0AAD9ZS04"/>
<dbReference type="Pfam" id="PF03372">
    <property type="entry name" value="Exo_endo_phos"/>
    <property type="match status" value="1"/>
</dbReference>
<proteinExistence type="predicted"/>
<comment type="caution">
    <text evidence="2">The sequence shown here is derived from an EMBL/GenBank/DDBJ whole genome shotgun (WGS) entry which is preliminary data.</text>
</comment>
<organism evidence="2 3">
    <name type="scientific">Dipteronia sinensis</name>
    <dbReference type="NCBI Taxonomy" id="43782"/>
    <lineage>
        <taxon>Eukaryota</taxon>
        <taxon>Viridiplantae</taxon>
        <taxon>Streptophyta</taxon>
        <taxon>Embryophyta</taxon>
        <taxon>Tracheophyta</taxon>
        <taxon>Spermatophyta</taxon>
        <taxon>Magnoliopsida</taxon>
        <taxon>eudicotyledons</taxon>
        <taxon>Gunneridae</taxon>
        <taxon>Pentapetalae</taxon>
        <taxon>rosids</taxon>
        <taxon>malvids</taxon>
        <taxon>Sapindales</taxon>
        <taxon>Sapindaceae</taxon>
        <taxon>Hippocastanoideae</taxon>
        <taxon>Acereae</taxon>
        <taxon>Dipteronia</taxon>
    </lineage>
</organism>
<sequence length="207" mass="23747">MVLMRTDQEELFGKVCSNQQGSHWIVLGNFNVCWRVDESIGSCSRITVAIEEFAEFLQASELDDLRFSGFLHTWYNKRSNGCISKKLDRVLVNNEWPVKFVHSEASFLPPSISDHCPSVVKLRFPGNKKNCPFKFFNFLTDREDFLPLVESVWQEQVHGTMQFKLCSKLHNLKKALKTFNNDNVGDVATKSIEAKAALDAYQHLLDL</sequence>
<evidence type="ECO:0000313" key="2">
    <source>
        <dbReference type="EMBL" id="KAK3189454.1"/>
    </source>
</evidence>
<accession>A0AAD9ZS04</accession>
<evidence type="ECO:0000313" key="3">
    <source>
        <dbReference type="Proteomes" id="UP001281410"/>
    </source>
</evidence>
<dbReference type="InterPro" id="IPR036691">
    <property type="entry name" value="Endo/exonu/phosph_ase_sf"/>
</dbReference>
<dbReference type="InterPro" id="IPR005135">
    <property type="entry name" value="Endo/exonuclease/phosphatase"/>
</dbReference>
<feature type="domain" description="Endonuclease/exonuclease/phosphatase" evidence="1">
    <location>
        <begin position="7"/>
        <end position="115"/>
    </location>
</feature>
<dbReference type="PANTHER" id="PTHR33710:SF77">
    <property type="entry name" value="DNASE I-LIKE SUPERFAMILY PROTEIN"/>
    <property type="match status" value="1"/>
</dbReference>
<dbReference type="EMBL" id="JANJYJ010000009">
    <property type="protein sequence ID" value="KAK3189454.1"/>
    <property type="molecule type" value="Genomic_DNA"/>
</dbReference>